<proteinExistence type="predicted"/>
<protein>
    <submittedName>
        <fullName evidence="1">Uncharacterized protein</fullName>
    </submittedName>
</protein>
<name>A0A183NQT4_9TREM</name>
<dbReference type="EMBL" id="UZAL01012932">
    <property type="protein sequence ID" value="VDP07404.1"/>
    <property type="molecule type" value="Genomic_DNA"/>
</dbReference>
<sequence length="68" mass="7964">MTVIYSNFDSVKISATHYTLMNYLAQNLLRIHGIWFELYSGRVLIYSRLNKAFLPITEETITSLLHEL</sequence>
<evidence type="ECO:0000313" key="2">
    <source>
        <dbReference type="Proteomes" id="UP000269396"/>
    </source>
</evidence>
<dbReference type="Proteomes" id="UP000269396">
    <property type="component" value="Unassembled WGS sequence"/>
</dbReference>
<evidence type="ECO:0000313" key="1">
    <source>
        <dbReference type="EMBL" id="VDP07404.1"/>
    </source>
</evidence>
<keyword evidence="2" id="KW-1185">Reference proteome</keyword>
<accession>A0A183NQT4</accession>
<reference evidence="1 2" key="1">
    <citation type="submission" date="2018-11" db="EMBL/GenBank/DDBJ databases">
        <authorList>
            <consortium name="Pathogen Informatics"/>
        </authorList>
    </citation>
    <scope>NUCLEOTIDE SEQUENCE [LARGE SCALE GENOMIC DNA]</scope>
    <source>
        <strain>Denwood</strain>
        <strain evidence="2">Zambia</strain>
    </source>
</reference>
<gene>
    <name evidence="1" type="ORF">SMTD_LOCUS4470</name>
</gene>
<organism evidence="1 2">
    <name type="scientific">Schistosoma mattheei</name>
    <dbReference type="NCBI Taxonomy" id="31246"/>
    <lineage>
        <taxon>Eukaryota</taxon>
        <taxon>Metazoa</taxon>
        <taxon>Spiralia</taxon>
        <taxon>Lophotrochozoa</taxon>
        <taxon>Platyhelminthes</taxon>
        <taxon>Trematoda</taxon>
        <taxon>Digenea</taxon>
        <taxon>Strigeidida</taxon>
        <taxon>Schistosomatoidea</taxon>
        <taxon>Schistosomatidae</taxon>
        <taxon>Schistosoma</taxon>
    </lineage>
</organism>
<dbReference type="STRING" id="31246.A0A183NQT4"/>
<dbReference type="AlphaFoldDB" id="A0A183NQT4"/>